<sequence>MLSIKNAIILASYLIVTPLFAQEELKEWRPNHNFTITDFKSNATQVSKEVKSLYLQTGVNIELAFQMSNLAFMFTKNFNSKVSCVQDSKSAVLMAQNEEQAQQLLNLANFDFDLSELYARKIRKALYENKKTFSKGDFFMPYYNKIISERNQLSSRVYSETEFGKKEELLLEEHQKIKEEINNLAAFCKNCKPPKK</sequence>
<comment type="caution">
    <text evidence="1">The sequence shown here is derived from an EMBL/GenBank/DDBJ whole genome shotgun (WGS) entry which is preliminary data.</text>
</comment>
<protein>
    <submittedName>
        <fullName evidence="1">Uncharacterized protein</fullName>
    </submittedName>
</protein>
<proteinExistence type="predicted"/>
<name>A0A1V6LP08_9FLAO</name>
<accession>A0A1V6LP08</accession>
<evidence type="ECO:0000313" key="2">
    <source>
        <dbReference type="Proteomes" id="UP000191680"/>
    </source>
</evidence>
<dbReference type="OrthoDB" id="1121656at2"/>
<dbReference type="Proteomes" id="UP000191680">
    <property type="component" value="Unassembled WGS sequence"/>
</dbReference>
<organism evidence="1 2">
    <name type="scientific">Croceivirga radicis</name>
    <dbReference type="NCBI Taxonomy" id="1929488"/>
    <lineage>
        <taxon>Bacteria</taxon>
        <taxon>Pseudomonadati</taxon>
        <taxon>Bacteroidota</taxon>
        <taxon>Flavobacteriia</taxon>
        <taxon>Flavobacteriales</taxon>
        <taxon>Flavobacteriaceae</taxon>
        <taxon>Croceivirga</taxon>
    </lineage>
</organism>
<gene>
    <name evidence="1" type="ORF">BUL40_13805</name>
</gene>
<keyword evidence="2" id="KW-1185">Reference proteome</keyword>
<reference evidence="1 2" key="1">
    <citation type="submission" date="2016-12" db="EMBL/GenBank/DDBJ databases">
        <authorList>
            <person name="Song W.-J."/>
            <person name="Kurnit D.M."/>
        </authorList>
    </citation>
    <scope>NUCLEOTIDE SEQUENCE [LARGE SCALE GENOMIC DNA]</scope>
    <source>
        <strain evidence="1 2">HSG9</strain>
    </source>
</reference>
<dbReference type="EMBL" id="MTBC01000010">
    <property type="protein sequence ID" value="OQD41921.1"/>
    <property type="molecule type" value="Genomic_DNA"/>
</dbReference>
<evidence type="ECO:0000313" key="1">
    <source>
        <dbReference type="EMBL" id="OQD41921.1"/>
    </source>
</evidence>
<dbReference type="RefSeq" id="WP_080319731.1">
    <property type="nucleotide sequence ID" value="NZ_MTBC01000010.1"/>
</dbReference>
<dbReference type="AlphaFoldDB" id="A0A1V6LP08"/>